<keyword evidence="1" id="KW-0378">Hydrolase</keyword>
<feature type="region of interest" description="Disordered" evidence="2">
    <location>
        <begin position="141"/>
        <end position="174"/>
    </location>
</feature>
<dbReference type="AlphaFoldDB" id="A0A4Y9XPW8"/>
<feature type="compositionally biased region" description="Low complexity" evidence="2">
    <location>
        <begin position="143"/>
        <end position="155"/>
    </location>
</feature>
<name>A0A4Y9XPW8_9AGAM</name>
<feature type="compositionally biased region" description="Polar residues" evidence="2">
    <location>
        <begin position="723"/>
        <end position="733"/>
    </location>
</feature>
<accession>A0A4Y9XPW8</accession>
<dbReference type="PANTHER" id="PTHR48081:SF19">
    <property type="entry name" value="AB HYDROLASE SUPERFAMILY PROTEIN C4A8.06C"/>
    <property type="match status" value="1"/>
</dbReference>
<dbReference type="InterPro" id="IPR050300">
    <property type="entry name" value="GDXG_lipolytic_enzyme"/>
</dbReference>
<sequence>MGLPLPAGAVLISPWLDLTHSFPSVMTNTPTDIIPPYGFVHKHSLTWPVDPVVDGPRSRVAQTETNPPPPPGHADTLLPTEKRVQEQQDVRVEAQKAGISLEEAEKRKGGHVQSQAEMLQGPQEYVEPAAMDYVRVIPKERQGSQSVSFSGSSTGTPGGGEMRRPPEVEDGDPDMNWEDIERWEPKPPKVLMEDPNATPLEILSQIQQYATNEQLVHPLVSPVLQSTLCNLPPLYIITGNDEVLRDEIIYFAHRAAHPEEFPVRKGVIRHARRQKENLEKFTTPTKVHLQVYDDMPHVLTVFTFTDSVGPTQHYIKLRALTFSIYIKAKYAYRSIAQFVKHVTMHSPEHIARNPFPELHRPECEIHADEEEEDDDYTERRKAQSQHRKYRLHRWKPRNSRGDVVQIVGDADETDVRLYKENEQIVNQEVEENRVDRMPGVQEDAQEGQEVSSEHDHADDIQDIPHILMIRERVDICGHVRPMEPKAEMYQLKMRPNEVGVIKEAPVRRWLKGQELIDKKFPRTATHVVRKRRKLVVRAERMVREARDQGMVLKHDDQHQTEVSQNGDAGGESSRPAPRVRFASQTSAFSAKSRIDPDRRWGPLDLAGERAPPSAIAQRCDTYEALALLKKNIYFTAPVTHKTVPRATRKQQVRAAFDPHDTPIQAPRQSVSEQQVPAAVVPLHGLSIWNSLVLLFMRKSSQGKRHAANAIEHAVGNTPAPVPSGSNPGNAAES</sequence>
<dbReference type="GO" id="GO:0016787">
    <property type="term" value="F:hydrolase activity"/>
    <property type="evidence" value="ECO:0007669"/>
    <property type="project" value="UniProtKB-KW"/>
</dbReference>
<feature type="domain" description="Alpha/beta hydrolase fold-3" evidence="3">
    <location>
        <begin position="193"/>
        <end position="256"/>
    </location>
</feature>
<evidence type="ECO:0000256" key="2">
    <source>
        <dbReference type="SAM" id="MobiDB-lite"/>
    </source>
</evidence>
<feature type="region of interest" description="Disordered" evidence="2">
    <location>
        <begin position="367"/>
        <end position="387"/>
    </location>
</feature>
<dbReference type="Gene3D" id="3.40.50.1820">
    <property type="entry name" value="alpha/beta hydrolase"/>
    <property type="match status" value="2"/>
</dbReference>
<dbReference type="Pfam" id="PF07859">
    <property type="entry name" value="Abhydrolase_3"/>
    <property type="match status" value="1"/>
</dbReference>
<dbReference type="OrthoDB" id="1662883at2759"/>
<protein>
    <recommendedName>
        <fullName evidence="3">Alpha/beta hydrolase fold-3 domain-containing protein</fullName>
    </recommendedName>
</protein>
<dbReference type="InterPro" id="IPR029058">
    <property type="entry name" value="AB_hydrolase_fold"/>
</dbReference>
<evidence type="ECO:0000256" key="1">
    <source>
        <dbReference type="ARBA" id="ARBA00022801"/>
    </source>
</evidence>
<dbReference type="EMBL" id="SEOQ01001357">
    <property type="protein sequence ID" value="TFY52180.1"/>
    <property type="molecule type" value="Genomic_DNA"/>
</dbReference>
<dbReference type="STRING" id="205917.A0A4Y9XPW8"/>
<dbReference type="InterPro" id="IPR013094">
    <property type="entry name" value="AB_hydrolase_3"/>
</dbReference>
<feature type="region of interest" description="Disordered" evidence="2">
    <location>
        <begin position="713"/>
        <end position="733"/>
    </location>
</feature>
<comment type="caution">
    <text evidence="4">The sequence shown here is derived from an EMBL/GenBank/DDBJ whole genome shotgun (WGS) entry which is preliminary data.</text>
</comment>
<keyword evidence="5" id="KW-1185">Reference proteome</keyword>
<gene>
    <name evidence="4" type="ORF">EVG20_g10670</name>
</gene>
<evidence type="ECO:0000313" key="5">
    <source>
        <dbReference type="Proteomes" id="UP000298327"/>
    </source>
</evidence>
<reference evidence="4 5" key="1">
    <citation type="submission" date="2019-02" db="EMBL/GenBank/DDBJ databases">
        <title>Genome sequencing of the rare red list fungi Dentipellis fragilis.</title>
        <authorList>
            <person name="Buettner E."/>
            <person name="Kellner H."/>
        </authorList>
    </citation>
    <scope>NUCLEOTIDE SEQUENCE [LARGE SCALE GENOMIC DNA]</scope>
    <source>
        <strain evidence="4 5">DSM 105465</strain>
    </source>
</reference>
<evidence type="ECO:0000259" key="3">
    <source>
        <dbReference type="Pfam" id="PF07859"/>
    </source>
</evidence>
<organism evidence="4 5">
    <name type="scientific">Dentipellis fragilis</name>
    <dbReference type="NCBI Taxonomy" id="205917"/>
    <lineage>
        <taxon>Eukaryota</taxon>
        <taxon>Fungi</taxon>
        <taxon>Dikarya</taxon>
        <taxon>Basidiomycota</taxon>
        <taxon>Agaricomycotina</taxon>
        <taxon>Agaricomycetes</taxon>
        <taxon>Russulales</taxon>
        <taxon>Hericiaceae</taxon>
        <taxon>Dentipellis</taxon>
    </lineage>
</organism>
<proteinExistence type="predicted"/>
<feature type="compositionally biased region" description="Acidic residues" evidence="2">
    <location>
        <begin position="367"/>
        <end position="376"/>
    </location>
</feature>
<evidence type="ECO:0000313" key="4">
    <source>
        <dbReference type="EMBL" id="TFY52180.1"/>
    </source>
</evidence>
<dbReference type="SUPFAM" id="SSF53474">
    <property type="entry name" value="alpha/beta-Hydrolases"/>
    <property type="match status" value="1"/>
</dbReference>
<feature type="region of interest" description="Disordered" evidence="2">
    <location>
        <begin position="55"/>
        <end position="77"/>
    </location>
</feature>
<dbReference type="PANTHER" id="PTHR48081">
    <property type="entry name" value="AB HYDROLASE SUPERFAMILY PROTEIN C4A8.06C"/>
    <property type="match status" value="1"/>
</dbReference>
<dbReference type="Proteomes" id="UP000298327">
    <property type="component" value="Unassembled WGS sequence"/>
</dbReference>
<feature type="region of interest" description="Disordered" evidence="2">
    <location>
        <begin position="551"/>
        <end position="595"/>
    </location>
</feature>